<dbReference type="Proteomes" id="UP000499080">
    <property type="component" value="Unassembled WGS sequence"/>
</dbReference>
<keyword evidence="2" id="KW-1185">Reference proteome</keyword>
<protein>
    <submittedName>
        <fullName evidence="1">Uncharacterized protein</fullName>
    </submittedName>
</protein>
<proteinExistence type="predicted"/>
<evidence type="ECO:0000313" key="2">
    <source>
        <dbReference type="Proteomes" id="UP000499080"/>
    </source>
</evidence>
<dbReference type="EMBL" id="BGPR01007618">
    <property type="protein sequence ID" value="GBN28245.1"/>
    <property type="molecule type" value="Genomic_DNA"/>
</dbReference>
<dbReference type="AlphaFoldDB" id="A0A4Y2MM77"/>
<evidence type="ECO:0000313" key="1">
    <source>
        <dbReference type="EMBL" id="GBN28245.1"/>
    </source>
</evidence>
<comment type="caution">
    <text evidence="1">The sequence shown here is derived from an EMBL/GenBank/DDBJ whole genome shotgun (WGS) entry which is preliminary data.</text>
</comment>
<dbReference type="OrthoDB" id="7192102at2759"/>
<organism evidence="1 2">
    <name type="scientific">Araneus ventricosus</name>
    <name type="common">Orbweaver spider</name>
    <name type="synonym">Epeira ventricosa</name>
    <dbReference type="NCBI Taxonomy" id="182803"/>
    <lineage>
        <taxon>Eukaryota</taxon>
        <taxon>Metazoa</taxon>
        <taxon>Ecdysozoa</taxon>
        <taxon>Arthropoda</taxon>
        <taxon>Chelicerata</taxon>
        <taxon>Arachnida</taxon>
        <taxon>Araneae</taxon>
        <taxon>Araneomorphae</taxon>
        <taxon>Entelegynae</taxon>
        <taxon>Araneoidea</taxon>
        <taxon>Araneidae</taxon>
        <taxon>Araneus</taxon>
    </lineage>
</organism>
<reference evidence="1 2" key="1">
    <citation type="journal article" date="2019" name="Sci. Rep.">
        <title>Orb-weaving spider Araneus ventricosus genome elucidates the spidroin gene catalogue.</title>
        <authorList>
            <person name="Kono N."/>
            <person name="Nakamura H."/>
            <person name="Ohtoshi R."/>
            <person name="Moran D.A.P."/>
            <person name="Shinohara A."/>
            <person name="Yoshida Y."/>
            <person name="Fujiwara M."/>
            <person name="Mori M."/>
            <person name="Tomita M."/>
            <person name="Arakawa K."/>
        </authorList>
    </citation>
    <scope>NUCLEOTIDE SEQUENCE [LARGE SCALE GENOMIC DNA]</scope>
</reference>
<name>A0A4Y2MM77_ARAVE</name>
<accession>A0A4Y2MM77</accession>
<gene>
    <name evidence="1" type="ORF">AVEN_212136_1</name>
</gene>
<sequence length="119" mass="13926">MSIAKSFEHELETFFKYELAPYPSSLFDAIGMHKTQKSAIYDCFKCANVEIGNTNTTYIIDGGYLLHRVVWDREEIFATFEKFYYVHRHFGHNVIIVFDGYSDYTKNIKVHITDGTNSY</sequence>